<dbReference type="Pfam" id="PF12036">
    <property type="entry name" value="DUF3522"/>
    <property type="match status" value="1"/>
</dbReference>
<keyword evidence="9" id="KW-1185">Reference proteome</keyword>
<evidence type="ECO:0000256" key="2">
    <source>
        <dbReference type="ARBA" id="ARBA00005542"/>
    </source>
</evidence>
<evidence type="ECO:0000256" key="7">
    <source>
        <dbReference type="SAM" id="Phobius"/>
    </source>
</evidence>
<feature type="non-terminal residue" evidence="8">
    <location>
        <position position="141"/>
    </location>
</feature>
<dbReference type="GO" id="GO:0005886">
    <property type="term" value="C:plasma membrane"/>
    <property type="evidence" value="ECO:0007669"/>
    <property type="project" value="UniProtKB-SubCell"/>
</dbReference>
<evidence type="ECO:0000256" key="1">
    <source>
        <dbReference type="ARBA" id="ARBA00004651"/>
    </source>
</evidence>
<feature type="transmembrane region" description="Helical" evidence="7">
    <location>
        <begin position="6"/>
        <end position="24"/>
    </location>
</feature>
<evidence type="ECO:0000256" key="3">
    <source>
        <dbReference type="ARBA" id="ARBA00022475"/>
    </source>
</evidence>
<comment type="subcellular location">
    <subcellularLocation>
        <location evidence="1">Cell membrane</location>
        <topology evidence="1">Multi-pass membrane protein</topology>
    </subcellularLocation>
</comment>
<dbReference type="PANTHER" id="PTHR14319:SF3">
    <property type="entry name" value="TRANSMEMBRANE PROTEIN-LIKE PROTEIN"/>
    <property type="match status" value="1"/>
</dbReference>
<dbReference type="EMBL" id="SEYY01000656">
    <property type="protein sequence ID" value="KAB7506795.1"/>
    <property type="molecule type" value="Genomic_DNA"/>
</dbReference>
<evidence type="ECO:0000313" key="9">
    <source>
        <dbReference type="Proteomes" id="UP000326759"/>
    </source>
</evidence>
<evidence type="ECO:0000313" key="8">
    <source>
        <dbReference type="EMBL" id="KAB7506795.1"/>
    </source>
</evidence>
<keyword evidence="4 7" id="KW-0812">Transmembrane</keyword>
<reference evidence="8 9" key="1">
    <citation type="journal article" date="2019" name="PLoS Biol.">
        <title>Sex chromosomes control vertical transmission of feminizing Wolbachia symbionts in an isopod.</title>
        <authorList>
            <person name="Becking T."/>
            <person name="Chebbi M.A."/>
            <person name="Giraud I."/>
            <person name="Moumen B."/>
            <person name="Laverre T."/>
            <person name="Caubet Y."/>
            <person name="Peccoud J."/>
            <person name="Gilbert C."/>
            <person name="Cordaux R."/>
        </authorList>
    </citation>
    <scope>NUCLEOTIDE SEQUENCE [LARGE SCALE GENOMIC DNA]</scope>
    <source>
        <strain evidence="8">ANa2</strain>
        <tissue evidence="8">Whole body excluding digestive tract and cuticle</tissue>
    </source>
</reference>
<accession>A0A5N5TKV1</accession>
<feature type="transmembrane region" description="Helical" evidence="7">
    <location>
        <begin position="54"/>
        <end position="76"/>
    </location>
</feature>
<dbReference type="AlphaFoldDB" id="A0A5N5TKV1"/>
<keyword evidence="5 7" id="KW-1133">Transmembrane helix</keyword>
<evidence type="ECO:0008006" key="10">
    <source>
        <dbReference type="Google" id="ProtNLM"/>
    </source>
</evidence>
<evidence type="ECO:0000256" key="5">
    <source>
        <dbReference type="ARBA" id="ARBA00022989"/>
    </source>
</evidence>
<dbReference type="PANTHER" id="PTHR14319">
    <property type="entry name" value="FIVE-SPAN TRANSMEMBRANE PROTEIN M83"/>
    <property type="match status" value="1"/>
</dbReference>
<dbReference type="OrthoDB" id="69646at2759"/>
<dbReference type="InterPro" id="IPR021910">
    <property type="entry name" value="NGX6/PGAP6/MYMK"/>
</dbReference>
<organism evidence="8 9">
    <name type="scientific">Armadillidium nasatum</name>
    <dbReference type="NCBI Taxonomy" id="96803"/>
    <lineage>
        <taxon>Eukaryota</taxon>
        <taxon>Metazoa</taxon>
        <taxon>Ecdysozoa</taxon>
        <taxon>Arthropoda</taxon>
        <taxon>Crustacea</taxon>
        <taxon>Multicrustacea</taxon>
        <taxon>Malacostraca</taxon>
        <taxon>Eumalacostraca</taxon>
        <taxon>Peracarida</taxon>
        <taxon>Isopoda</taxon>
        <taxon>Oniscidea</taxon>
        <taxon>Crinocheta</taxon>
        <taxon>Armadillidiidae</taxon>
        <taxon>Armadillidium</taxon>
    </lineage>
</organism>
<name>A0A5N5TKV1_9CRUS</name>
<gene>
    <name evidence="8" type="ORF">Anas_01351</name>
</gene>
<keyword evidence="6 7" id="KW-0472">Membrane</keyword>
<comment type="caution">
    <text evidence="8">The sequence shown here is derived from an EMBL/GenBank/DDBJ whole genome shotgun (WGS) entry which is preliminary data.</text>
</comment>
<keyword evidence="3" id="KW-1003">Cell membrane</keyword>
<dbReference type="Proteomes" id="UP000326759">
    <property type="component" value="Unassembled WGS sequence"/>
</dbReference>
<evidence type="ECO:0000256" key="6">
    <source>
        <dbReference type="ARBA" id="ARBA00023136"/>
    </source>
</evidence>
<evidence type="ECO:0000256" key="4">
    <source>
        <dbReference type="ARBA" id="ARBA00022692"/>
    </source>
</evidence>
<comment type="similarity">
    <text evidence="2">Belongs to the TMEM8 family.</text>
</comment>
<protein>
    <recommendedName>
        <fullName evidence="10">Transmembrane protein</fullName>
    </recommendedName>
</protein>
<feature type="transmembrane region" description="Helical" evidence="7">
    <location>
        <begin position="82"/>
        <end position="101"/>
    </location>
</feature>
<sequence>MANLTQTISFILYLTGAMLIAVGARNNPTGLWVFAIPTAIHSKNRKSLYPPRKYLLRNFLPGGLLATIGLICYAFFETKGNYFLVHSFWHATIALSVLLLLPMRRDESCKQNLGLTIHILTELYSLSYDSSPFEVTHSLAS</sequence>
<proteinExistence type="inferred from homology"/>